<keyword evidence="2" id="KW-1185">Reference proteome</keyword>
<dbReference type="Proteomes" id="UP000308600">
    <property type="component" value="Unassembled WGS sequence"/>
</dbReference>
<accession>A0ACD3B1Q6</accession>
<name>A0ACD3B1Q6_9AGAR</name>
<sequence>MPPALRSASTSPAGKPSSSSRHTPSSTPRKVPHCTKCHRPRAGHPRSGCPYADTPTKSRKSTSSPSPDREANITDAFGSMRLDQLELDPPSDQDEERKAAIHSRRHSPSKLKPLPQPTLLSLSTNSSEIVAKLLQQDSLEGDTDQEDPPRPATKKLVQWQEDLESGTPFKFIPPRVKGQRRILMPGTLIPPTPDASLAFIPDNSNVKERPSEIPQQDSPISTTGSSVYAPSTTSEIITRPRQPLSRSMSQDERDSFVGSLSRVANATVYILPKSDVPEILASATNLGFYNRVALNHEDDSGLLVIGRDEKAVIRLFKQVAPKTAISGGTSPVSPTCSAPIPLPSPVSASASSSRRTSAFGAAAGAVVVGAVGTWVGLAFS</sequence>
<evidence type="ECO:0000313" key="1">
    <source>
        <dbReference type="EMBL" id="TFK72025.1"/>
    </source>
</evidence>
<organism evidence="1 2">
    <name type="scientific">Pluteus cervinus</name>
    <dbReference type="NCBI Taxonomy" id="181527"/>
    <lineage>
        <taxon>Eukaryota</taxon>
        <taxon>Fungi</taxon>
        <taxon>Dikarya</taxon>
        <taxon>Basidiomycota</taxon>
        <taxon>Agaricomycotina</taxon>
        <taxon>Agaricomycetes</taxon>
        <taxon>Agaricomycetidae</taxon>
        <taxon>Agaricales</taxon>
        <taxon>Pluteineae</taxon>
        <taxon>Pluteaceae</taxon>
        <taxon>Pluteus</taxon>
    </lineage>
</organism>
<protein>
    <submittedName>
        <fullName evidence="1">Uncharacterized protein</fullName>
    </submittedName>
</protein>
<dbReference type="EMBL" id="ML208290">
    <property type="protein sequence ID" value="TFK72025.1"/>
    <property type="molecule type" value="Genomic_DNA"/>
</dbReference>
<proteinExistence type="predicted"/>
<gene>
    <name evidence="1" type="ORF">BDN72DRAFT_836816</name>
</gene>
<reference evidence="1 2" key="1">
    <citation type="journal article" date="2019" name="Nat. Ecol. Evol.">
        <title>Megaphylogeny resolves global patterns of mushroom evolution.</title>
        <authorList>
            <person name="Varga T."/>
            <person name="Krizsan K."/>
            <person name="Foldi C."/>
            <person name="Dima B."/>
            <person name="Sanchez-Garcia M."/>
            <person name="Sanchez-Ramirez S."/>
            <person name="Szollosi G.J."/>
            <person name="Szarkandi J.G."/>
            <person name="Papp V."/>
            <person name="Albert L."/>
            <person name="Andreopoulos W."/>
            <person name="Angelini C."/>
            <person name="Antonin V."/>
            <person name="Barry K.W."/>
            <person name="Bougher N.L."/>
            <person name="Buchanan P."/>
            <person name="Buyck B."/>
            <person name="Bense V."/>
            <person name="Catcheside P."/>
            <person name="Chovatia M."/>
            <person name="Cooper J."/>
            <person name="Damon W."/>
            <person name="Desjardin D."/>
            <person name="Finy P."/>
            <person name="Geml J."/>
            <person name="Haridas S."/>
            <person name="Hughes K."/>
            <person name="Justo A."/>
            <person name="Karasinski D."/>
            <person name="Kautmanova I."/>
            <person name="Kiss B."/>
            <person name="Kocsube S."/>
            <person name="Kotiranta H."/>
            <person name="LaButti K.M."/>
            <person name="Lechner B.E."/>
            <person name="Liimatainen K."/>
            <person name="Lipzen A."/>
            <person name="Lukacs Z."/>
            <person name="Mihaltcheva S."/>
            <person name="Morgado L.N."/>
            <person name="Niskanen T."/>
            <person name="Noordeloos M.E."/>
            <person name="Ohm R.A."/>
            <person name="Ortiz-Santana B."/>
            <person name="Ovrebo C."/>
            <person name="Racz N."/>
            <person name="Riley R."/>
            <person name="Savchenko A."/>
            <person name="Shiryaev A."/>
            <person name="Soop K."/>
            <person name="Spirin V."/>
            <person name="Szebenyi C."/>
            <person name="Tomsovsky M."/>
            <person name="Tulloss R.E."/>
            <person name="Uehling J."/>
            <person name="Grigoriev I.V."/>
            <person name="Vagvolgyi C."/>
            <person name="Papp T."/>
            <person name="Martin F.M."/>
            <person name="Miettinen O."/>
            <person name="Hibbett D.S."/>
            <person name="Nagy L.G."/>
        </authorList>
    </citation>
    <scope>NUCLEOTIDE SEQUENCE [LARGE SCALE GENOMIC DNA]</scope>
    <source>
        <strain evidence="1 2">NL-1719</strain>
    </source>
</reference>
<evidence type="ECO:0000313" key="2">
    <source>
        <dbReference type="Proteomes" id="UP000308600"/>
    </source>
</evidence>